<dbReference type="Proteomes" id="UP001596227">
    <property type="component" value="Unassembled WGS sequence"/>
</dbReference>
<feature type="domain" description="Transposase IS204/IS1001/IS1096/IS1165 DDE" evidence="1">
    <location>
        <begin position="3"/>
        <end position="211"/>
    </location>
</feature>
<proteinExistence type="predicted"/>
<dbReference type="EMBL" id="JBHSSB010000012">
    <property type="protein sequence ID" value="MFC6294171.1"/>
    <property type="molecule type" value="Genomic_DNA"/>
</dbReference>
<dbReference type="InterPro" id="IPR002560">
    <property type="entry name" value="Transposase_DDE"/>
</dbReference>
<evidence type="ECO:0000259" key="1">
    <source>
        <dbReference type="Pfam" id="PF01610"/>
    </source>
</evidence>
<gene>
    <name evidence="2" type="ORF">ACFQH1_03000</name>
</gene>
<dbReference type="Pfam" id="PF01610">
    <property type="entry name" value="DDE_Tnp_ISL3"/>
    <property type="match status" value="1"/>
</dbReference>
<dbReference type="PANTHER" id="PTHR33498">
    <property type="entry name" value="TRANSPOSASE FOR INSERTION SEQUENCE ELEMENT IS1557"/>
    <property type="match status" value="1"/>
</dbReference>
<accession>A0ABW1UDH6</accession>
<keyword evidence="3" id="KW-1185">Reference proteome</keyword>
<comment type="caution">
    <text evidence="2">The sequence shown here is derived from an EMBL/GenBank/DDBJ whole genome shotgun (WGS) entry which is preliminary data.</text>
</comment>
<sequence>MIEYFNRFHINTRKRVQTVTLDLNSYYKDIVKEMFPNAEIVVDRFHIIAMMTRAFNQTRVQTMKKYDKKSIEYRLLKFSWKLYLKHFDELEVSQTFYDRHLRQQLTQQGRVQMELDTDDTISSTYDALQGIMSCLKNHDKDGIVYYLYKNENLSFQMKETLKTFKSNLEIVLNASESKYSNGPIEGINRMIKQIQRTAFGFRNFHHLISRIKLQQTRTKPNTKTELEAA</sequence>
<organism evidence="2 3">
    <name type="scientific">Lactiplantibacillus daoliensis</name>
    <dbReference type="NCBI Taxonomy" id="2559916"/>
    <lineage>
        <taxon>Bacteria</taxon>
        <taxon>Bacillati</taxon>
        <taxon>Bacillota</taxon>
        <taxon>Bacilli</taxon>
        <taxon>Lactobacillales</taxon>
        <taxon>Lactobacillaceae</taxon>
        <taxon>Lactiplantibacillus</taxon>
    </lineage>
</organism>
<name>A0ABW1UDH6_9LACO</name>
<evidence type="ECO:0000313" key="2">
    <source>
        <dbReference type="EMBL" id="MFC6294171.1"/>
    </source>
</evidence>
<protein>
    <submittedName>
        <fullName evidence="2">Transposase</fullName>
    </submittedName>
</protein>
<dbReference type="RefSeq" id="WP_310944979.1">
    <property type="nucleotide sequence ID" value="NZ_JBHSSB010000012.1"/>
</dbReference>
<reference evidence="3" key="1">
    <citation type="journal article" date="2019" name="Int. J. Syst. Evol. Microbiol.">
        <title>The Global Catalogue of Microorganisms (GCM) 10K type strain sequencing project: providing services to taxonomists for standard genome sequencing and annotation.</title>
        <authorList>
            <consortium name="The Broad Institute Genomics Platform"/>
            <consortium name="The Broad Institute Genome Sequencing Center for Infectious Disease"/>
            <person name="Wu L."/>
            <person name="Ma J."/>
        </authorList>
    </citation>
    <scope>NUCLEOTIDE SEQUENCE [LARGE SCALE GENOMIC DNA]</scope>
    <source>
        <strain evidence="3">CCM 8934</strain>
    </source>
</reference>
<evidence type="ECO:0000313" key="3">
    <source>
        <dbReference type="Proteomes" id="UP001596227"/>
    </source>
</evidence>
<dbReference type="PANTHER" id="PTHR33498:SF1">
    <property type="entry name" value="TRANSPOSASE FOR INSERTION SEQUENCE ELEMENT IS1557"/>
    <property type="match status" value="1"/>
</dbReference>
<dbReference type="InterPro" id="IPR047951">
    <property type="entry name" value="Transpos_ISL3"/>
</dbReference>